<dbReference type="Proteomes" id="UP001165143">
    <property type="component" value="Unassembled WGS sequence"/>
</dbReference>
<name>A0A9W6PMY4_9ACTN</name>
<reference evidence="2" key="1">
    <citation type="submission" date="2023-02" db="EMBL/GenBank/DDBJ databases">
        <title>Kitasatospora phosalacinea NBRC 14362.</title>
        <authorList>
            <person name="Ichikawa N."/>
            <person name="Sato H."/>
            <person name="Tonouchi N."/>
        </authorList>
    </citation>
    <scope>NUCLEOTIDE SEQUENCE</scope>
    <source>
        <strain evidence="2">NBRC 14362</strain>
    </source>
</reference>
<evidence type="ECO:0000313" key="3">
    <source>
        <dbReference type="Proteomes" id="UP001165143"/>
    </source>
</evidence>
<dbReference type="OrthoDB" id="3246562at2"/>
<evidence type="ECO:0000313" key="2">
    <source>
        <dbReference type="EMBL" id="GLW57910.1"/>
    </source>
</evidence>
<organism evidence="2 3">
    <name type="scientific">Kitasatospora phosalacinea</name>
    <dbReference type="NCBI Taxonomy" id="2065"/>
    <lineage>
        <taxon>Bacteria</taxon>
        <taxon>Bacillati</taxon>
        <taxon>Actinomycetota</taxon>
        <taxon>Actinomycetes</taxon>
        <taxon>Kitasatosporales</taxon>
        <taxon>Streptomycetaceae</taxon>
        <taxon>Kitasatospora</taxon>
    </lineage>
</organism>
<comment type="caution">
    <text evidence="2">The sequence shown here is derived from an EMBL/GenBank/DDBJ whole genome shotgun (WGS) entry which is preliminary data.</text>
</comment>
<feature type="compositionally biased region" description="Basic and acidic residues" evidence="1">
    <location>
        <begin position="35"/>
        <end position="67"/>
    </location>
</feature>
<dbReference type="RefSeq" id="WP_033257005.1">
    <property type="nucleotide sequence ID" value="NZ_BSRX01000044.1"/>
</dbReference>
<protein>
    <submittedName>
        <fullName evidence="2">Uncharacterized protein</fullName>
    </submittedName>
</protein>
<dbReference type="AlphaFoldDB" id="A0A9W6PMY4"/>
<feature type="region of interest" description="Disordered" evidence="1">
    <location>
        <begin position="1"/>
        <end position="90"/>
    </location>
</feature>
<evidence type="ECO:0000256" key="1">
    <source>
        <dbReference type="SAM" id="MobiDB-lite"/>
    </source>
</evidence>
<proteinExistence type="predicted"/>
<accession>A0A9W6PMY4</accession>
<sequence length="505" mass="55169">MPTDHAQPPYRLTAATPRPHHETTALVDQLLADWLKSEGHEEPAPRERQAPPERLRLGERVLLDRDGGPLTGRGPGARYSRRRLRTPAAQPGTDQLTLVLASDSATGPTRLRIEAEHLPAGPTAVPPGRVPVPDLVRRLLPLLDAAEGPVPLTVAPRLLAPADLDGLIDELCDPERQLPTVVASVPPAVPVEQWQRQVLDPLLRQVPGLASLYVLGHGALPRFNLALEYHKVYGGAVRTFLPEVDPASRADAARHPVLPRSRIDENPRRAAALLAREPRRIAAELPLPAPLDAVPALWLPPEVRKAPAAPRAVAERPPVQLERCRLRIELPREPREPRRSRCGAGPASFGELVDRFGEFPLLEYTGDSKETLALDGQSEADGWARLTWEGLTALQEYAAAAVRGEAGGDFKQWCEHTPPGCHRFPPRKAVRGESRTVASHGKWKRQRMLPVPSVVDSSCRAFMGAHLRIGGGGTAPRVHYLDDCSGSGRIYVGYIGLHLTNTRTN</sequence>
<dbReference type="EMBL" id="BSRX01000044">
    <property type="protein sequence ID" value="GLW57910.1"/>
    <property type="molecule type" value="Genomic_DNA"/>
</dbReference>
<gene>
    <name evidence="2" type="ORF">Kpho01_59210</name>
</gene>